<keyword evidence="9" id="KW-0819">tRNA processing</keyword>
<dbReference type="PANTHER" id="PTHR11207:SF0">
    <property type="entry name" value="RIBONUCLEASE 3"/>
    <property type="match status" value="1"/>
</dbReference>
<feature type="active site" evidence="9">
    <location>
        <position position="128"/>
    </location>
</feature>
<dbReference type="AlphaFoldDB" id="A0A858R5L5"/>
<accession>A0A858R5L5</accession>
<evidence type="ECO:0000259" key="10">
    <source>
        <dbReference type="PROSITE" id="PS50137"/>
    </source>
</evidence>
<organism evidence="12 13">
    <name type="scientific">Aerophototrophica crusticola</name>
    <dbReference type="NCBI Taxonomy" id="1709002"/>
    <lineage>
        <taxon>Bacteria</taxon>
        <taxon>Pseudomonadati</taxon>
        <taxon>Pseudomonadota</taxon>
        <taxon>Alphaproteobacteria</taxon>
        <taxon>Rhodospirillales</taxon>
        <taxon>Rhodospirillaceae</taxon>
        <taxon>Aerophototrophica</taxon>
    </lineage>
</organism>
<feature type="domain" description="RNase III" evidence="11">
    <location>
        <begin position="10"/>
        <end position="139"/>
    </location>
</feature>
<evidence type="ECO:0000256" key="5">
    <source>
        <dbReference type="ARBA" id="ARBA00022722"/>
    </source>
</evidence>
<dbReference type="SUPFAM" id="SSF54768">
    <property type="entry name" value="dsRNA-binding domain-like"/>
    <property type="match status" value="1"/>
</dbReference>
<dbReference type="SUPFAM" id="SSF69065">
    <property type="entry name" value="RNase III domain-like"/>
    <property type="match status" value="1"/>
</dbReference>
<comment type="subunit">
    <text evidence="9">Homodimer.</text>
</comment>
<feature type="active site" evidence="9">
    <location>
        <position position="56"/>
    </location>
</feature>
<proteinExistence type="inferred from homology"/>
<keyword evidence="9" id="KW-0479">Metal-binding</keyword>
<dbReference type="PROSITE" id="PS50142">
    <property type="entry name" value="RNASE_3_2"/>
    <property type="match status" value="1"/>
</dbReference>
<dbReference type="GO" id="GO:0004525">
    <property type="term" value="F:ribonuclease III activity"/>
    <property type="evidence" value="ECO:0007669"/>
    <property type="project" value="UniProtKB-UniRule"/>
</dbReference>
<evidence type="ECO:0000256" key="8">
    <source>
        <dbReference type="ARBA" id="ARBA00022884"/>
    </source>
</evidence>
<gene>
    <name evidence="9 12" type="primary">rnc</name>
    <name evidence="12" type="ORF">HHL28_05305</name>
</gene>
<evidence type="ECO:0000256" key="6">
    <source>
        <dbReference type="ARBA" id="ARBA00022759"/>
    </source>
</evidence>
<dbReference type="InterPro" id="IPR014720">
    <property type="entry name" value="dsRBD_dom"/>
</dbReference>
<feature type="domain" description="DRBM" evidence="10">
    <location>
        <begin position="164"/>
        <end position="233"/>
    </location>
</feature>
<evidence type="ECO:0000256" key="9">
    <source>
        <dbReference type="HAMAP-Rule" id="MF_00104"/>
    </source>
</evidence>
<keyword evidence="4 9" id="KW-0507">mRNA processing</keyword>
<keyword evidence="3 9" id="KW-0698">rRNA processing</keyword>
<comment type="function">
    <text evidence="9">Digests double-stranded RNA. Involved in the processing of primary rRNA transcript to yield the immediate precursors to the large and small rRNAs (23S and 16S). Processes some mRNAs, and tRNAs when they are encoded in the rRNA operon. Processes pre-crRNA and tracrRNA of type II CRISPR loci if present in the organism.</text>
</comment>
<dbReference type="NCBIfam" id="TIGR02191">
    <property type="entry name" value="RNaseIII"/>
    <property type="match status" value="1"/>
</dbReference>
<feature type="binding site" evidence="9">
    <location>
        <position position="52"/>
    </location>
    <ligand>
        <name>Mg(2+)</name>
        <dbReference type="ChEBI" id="CHEBI:18420"/>
    </ligand>
</feature>
<dbReference type="Gene3D" id="3.30.160.20">
    <property type="match status" value="1"/>
</dbReference>
<dbReference type="InterPro" id="IPR011907">
    <property type="entry name" value="RNase_III"/>
</dbReference>
<evidence type="ECO:0000256" key="4">
    <source>
        <dbReference type="ARBA" id="ARBA00022664"/>
    </source>
</evidence>
<dbReference type="EMBL" id="CP051775">
    <property type="protein sequence ID" value="QJE72592.1"/>
    <property type="molecule type" value="Genomic_DNA"/>
</dbReference>
<evidence type="ECO:0000256" key="7">
    <source>
        <dbReference type="ARBA" id="ARBA00022801"/>
    </source>
</evidence>
<evidence type="ECO:0000313" key="12">
    <source>
        <dbReference type="EMBL" id="QJE72592.1"/>
    </source>
</evidence>
<name>A0A858R5L5_9PROT</name>
<dbReference type="GO" id="GO:0046872">
    <property type="term" value="F:metal ion binding"/>
    <property type="evidence" value="ECO:0007669"/>
    <property type="project" value="UniProtKB-KW"/>
</dbReference>
<protein>
    <recommendedName>
        <fullName evidence="9">Ribonuclease 3</fullName>
        <ecNumber evidence="9">3.1.26.3</ecNumber>
    </recommendedName>
    <alternativeName>
        <fullName evidence="9">Ribonuclease III</fullName>
        <shortName evidence="9">RNase III</shortName>
    </alternativeName>
</protein>
<dbReference type="GO" id="GO:0005737">
    <property type="term" value="C:cytoplasm"/>
    <property type="evidence" value="ECO:0007669"/>
    <property type="project" value="UniProtKB-SubCell"/>
</dbReference>
<evidence type="ECO:0000256" key="3">
    <source>
        <dbReference type="ARBA" id="ARBA00022552"/>
    </source>
</evidence>
<keyword evidence="9" id="KW-0963">Cytoplasm</keyword>
<feature type="binding site" evidence="9">
    <location>
        <position position="125"/>
    </location>
    <ligand>
        <name>Mg(2+)</name>
        <dbReference type="ChEBI" id="CHEBI:18420"/>
    </ligand>
</feature>
<feature type="binding site" evidence="9">
    <location>
        <position position="128"/>
    </location>
    <ligand>
        <name>Mg(2+)</name>
        <dbReference type="ChEBI" id="CHEBI:18420"/>
    </ligand>
</feature>
<evidence type="ECO:0000259" key="11">
    <source>
        <dbReference type="PROSITE" id="PS50142"/>
    </source>
</evidence>
<dbReference type="FunFam" id="1.10.1520.10:FF:000001">
    <property type="entry name" value="Ribonuclease 3"/>
    <property type="match status" value="1"/>
</dbReference>
<dbReference type="InterPro" id="IPR036389">
    <property type="entry name" value="RNase_III_sf"/>
</dbReference>
<keyword evidence="6 9" id="KW-0255">Endonuclease</keyword>
<sequence length="236" mass="25414">MSSLPPPPDLRLLLERLGHRFADPALLQQALTHTSLGGHDRMAVGHGYERLEFLGDRVLGLTIAEWLLERFPKEAEGALARRLTALVRAETLVKVANTLGLGPHIRVGTSEMDHAGGIKPVILADACEAVIGALYLDGGFEAARRFVRTHWEGYLESATAPPQDVKTALQEWSLARGGKLPSYEVLGRSGPDHEPVFTVRVAVDGFPPVEAEGASKRLAEKAAAAALLQVIKAKKA</sequence>
<dbReference type="KEGG" id="acru:HHL28_05305"/>
<evidence type="ECO:0000313" key="13">
    <source>
        <dbReference type="Proteomes" id="UP000501891"/>
    </source>
</evidence>
<comment type="subcellular location">
    <subcellularLocation>
        <location evidence="9">Cytoplasm</location>
    </subcellularLocation>
</comment>
<evidence type="ECO:0000256" key="2">
    <source>
        <dbReference type="ARBA" id="ARBA00010183"/>
    </source>
</evidence>
<dbReference type="CDD" id="cd00593">
    <property type="entry name" value="RIBOc"/>
    <property type="match status" value="1"/>
</dbReference>
<dbReference type="GO" id="GO:0010468">
    <property type="term" value="P:regulation of gene expression"/>
    <property type="evidence" value="ECO:0007669"/>
    <property type="project" value="TreeGrafter"/>
</dbReference>
<dbReference type="PROSITE" id="PS50137">
    <property type="entry name" value="DS_RBD"/>
    <property type="match status" value="1"/>
</dbReference>
<dbReference type="PANTHER" id="PTHR11207">
    <property type="entry name" value="RIBONUCLEASE III"/>
    <property type="match status" value="1"/>
</dbReference>
<dbReference type="SMART" id="SM00535">
    <property type="entry name" value="RIBOc"/>
    <property type="match status" value="1"/>
</dbReference>
<dbReference type="Pfam" id="PF14622">
    <property type="entry name" value="Ribonucleas_3_3"/>
    <property type="match status" value="1"/>
</dbReference>
<dbReference type="Proteomes" id="UP000501891">
    <property type="component" value="Chromosome"/>
</dbReference>
<comment type="similarity">
    <text evidence="2">Belongs to the ribonuclease III family.</text>
</comment>
<keyword evidence="9" id="KW-0460">Magnesium</keyword>
<dbReference type="GO" id="GO:0006397">
    <property type="term" value="P:mRNA processing"/>
    <property type="evidence" value="ECO:0007669"/>
    <property type="project" value="UniProtKB-UniRule"/>
</dbReference>
<dbReference type="GO" id="GO:0019843">
    <property type="term" value="F:rRNA binding"/>
    <property type="evidence" value="ECO:0007669"/>
    <property type="project" value="UniProtKB-KW"/>
</dbReference>
<evidence type="ECO:0000256" key="1">
    <source>
        <dbReference type="ARBA" id="ARBA00000109"/>
    </source>
</evidence>
<keyword evidence="7 9" id="KW-0378">Hydrolase</keyword>
<dbReference type="CDD" id="cd10845">
    <property type="entry name" value="DSRM_RNAse_III_family"/>
    <property type="match status" value="1"/>
</dbReference>
<comment type="catalytic activity">
    <reaction evidence="1 9">
        <text>Endonucleolytic cleavage to 5'-phosphomonoester.</text>
        <dbReference type="EC" id="3.1.26.3"/>
    </reaction>
</comment>
<keyword evidence="5 9" id="KW-0540">Nuclease</keyword>
<comment type="cofactor">
    <cofactor evidence="9">
        <name>Mg(2+)</name>
        <dbReference type="ChEBI" id="CHEBI:18420"/>
    </cofactor>
</comment>
<keyword evidence="8 9" id="KW-0694">RNA-binding</keyword>
<dbReference type="SMART" id="SM00358">
    <property type="entry name" value="DSRM"/>
    <property type="match status" value="1"/>
</dbReference>
<dbReference type="GO" id="GO:0006364">
    <property type="term" value="P:rRNA processing"/>
    <property type="evidence" value="ECO:0007669"/>
    <property type="project" value="UniProtKB-UniRule"/>
</dbReference>
<reference evidence="12" key="1">
    <citation type="submission" date="2020-04" db="EMBL/GenBank/DDBJ databases">
        <title>A desert anoxygenic phototrophic bacterium fixes CO2 using RubisCO under aerobic conditions.</title>
        <authorList>
            <person name="Tang K."/>
        </authorList>
    </citation>
    <scope>NUCLEOTIDE SEQUENCE [LARGE SCALE GENOMIC DNA]</scope>
    <source>
        <strain evidence="12">MIMtkB3</strain>
    </source>
</reference>
<dbReference type="Pfam" id="PF00035">
    <property type="entry name" value="dsrm"/>
    <property type="match status" value="1"/>
</dbReference>
<dbReference type="EC" id="3.1.26.3" evidence="9"/>
<dbReference type="GO" id="GO:0003725">
    <property type="term" value="F:double-stranded RNA binding"/>
    <property type="evidence" value="ECO:0007669"/>
    <property type="project" value="TreeGrafter"/>
</dbReference>
<dbReference type="PROSITE" id="PS00517">
    <property type="entry name" value="RNASE_3_1"/>
    <property type="match status" value="1"/>
</dbReference>
<keyword evidence="13" id="KW-1185">Reference proteome</keyword>
<dbReference type="GO" id="GO:0008033">
    <property type="term" value="P:tRNA processing"/>
    <property type="evidence" value="ECO:0007669"/>
    <property type="project" value="UniProtKB-KW"/>
</dbReference>
<dbReference type="Gene3D" id="1.10.1520.10">
    <property type="entry name" value="Ribonuclease III domain"/>
    <property type="match status" value="1"/>
</dbReference>
<keyword evidence="9" id="KW-0699">rRNA-binding</keyword>
<dbReference type="HAMAP" id="MF_00104">
    <property type="entry name" value="RNase_III"/>
    <property type="match status" value="1"/>
</dbReference>
<dbReference type="InterPro" id="IPR000999">
    <property type="entry name" value="RNase_III_dom"/>
</dbReference>